<dbReference type="RefSeq" id="WP_211140729.1">
    <property type="nucleotide sequence ID" value="NZ_JAEEGB010000002.1"/>
</dbReference>
<protein>
    <submittedName>
        <fullName evidence="3">Tautomerase family protein</fullName>
    </submittedName>
</protein>
<dbReference type="Pfam" id="PF01361">
    <property type="entry name" value="Tautomerase"/>
    <property type="match status" value="1"/>
</dbReference>
<name>A0A934HQ85_9CLOT</name>
<keyword evidence="4" id="KW-1185">Reference proteome</keyword>
<evidence type="ECO:0000313" key="4">
    <source>
        <dbReference type="Proteomes" id="UP000622687"/>
    </source>
</evidence>
<organism evidence="3 4">
    <name type="scientific">Clostridium aciditolerans</name>
    <dbReference type="NCBI Taxonomy" id="339861"/>
    <lineage>
        <taxon>Bacteria</taxon>
        <taxon>Bacillati</taxon>
        <taxon>Bacillota</taxon>
        <taxon>Clostridia</taxon>
        <taxon>Eubacteriales</taxon>
        <taxon>Clostridiaceae</taxon>
        <taxon>Clostridium</taxon>
    </lineage>
</organism>
<keyword evidence="1" id="KW-0413">Isomerase</keyword>
<accession>A0A934HQ85</accession>
<dbReference type="InterPro" id="IPR004370">
    <property type="entry name" value="4-OT-like_dom"/>
</dbReference>
<evidence type="ECO:0000313" key="3">
    <source>
        <dbReference type="EMBL" id="MBI6871263.1"/>
    </source>
</evidence>
<dbReference type="EMBL" id="JAEEGB010000002">
    <property type="protein sequence ID" value="MBI6871263.1"/>
    <property type="molecule type" value="Genomic_DNA"/>
</dbReference>
<dbReference type="Proteomes" id="UP000622687">
    <property type="component" value="Unassembled WGS sequence"/>
</dbReference>
<comment type="caution">
    <text evidence="3">The sequence shown here is derived from an EMBL/GenBank/DDBJ whole genome shotgun (WGS) entry which is preliminary data.</text>
</comment>
<dbReference type="SUPFAM" id="SSF55331">
    <property type="entry name" value="Tautomerase/MIF"/>
    <property type="match status" value="1"/>
</dbReference>
<reference evidence="3" key="1">
    <citation type="submission" date="2020-12" db="EMBL/GenBank/DDBJ databases">
        <title>Clostridium thailandense sp. nov., a novel acetogenic bacterium isolated from peat land soil in Thailand.</title>
        <authorList>
            <person name="Chaikitkaew S."/>
            <person name="Birkeland N.K."/>
        </authorList>
    </citation>
    <scope>NUCLEOTIDE SEQUENCE</scope>
    <source>
        <strain evidence="3">DSM 17425</strain>
    </source>
</reference>
<sequence>MPHISVKMYPGRSLEVKEDLAKKIQKLTVEELGCSEGHVSVSFEDIKQEDWQKQVVEQIKSEDLIIEPNF</sequence>
<evidence type="ECO:0000259" key="2">
    <source>
        <dbReference type="Pfam" id="PF01361"/>
    </source>
</evidence>
<dbReference type="GO" id="GO:0016853">
    <property type="term" value="F:isomerase activity"/>
    <property type="evidence" value="ECO:0007669"/>
    <property type="project" value="UniProtKB-KW"/>
</dbReference>
<evidence type="ECO:0000256" key="1">
    <source>
        <dbReference type="ARBA" id="ARBA00023235"/>
    </source>
</evidence>
<dbReference type="InterPro" id="IPR014347">
    <property type="entry name" value="Tautomerase/MIF_sf"/>
</dbReference>
<gene>
    <name evidence="3" type="ORF">I6U51_00905</name>
</gene>
<proteinExistence type="predicted"/>
<feature type="domain" description="4-oxalocrotonate tautomerase-like" evidence="2">
    <location>
        <begin position="2"/>
        <end position="53"/>
    </location>
</feature>
<dbReference type="AlphaFoldDB" id="A0A934HQ85"/>
<dbReference type="Gene3D" id="3.30.429.10">
    <property type="entry name" value="Macrophage Migration Inhibitory Factor"/>
    <property type="match status" value="1"/>
</dbReference>